<protein>
    <submittedName>
        <fullName evidence="1">Uncharacterized protein</fullName>
    </submittedName>
</protein>
<dbReference type="EMBL" id="JASBWR010000045">
    <property type="protein sequence ID" value="KAJ9103502.1"/>
    <property type="molecule type" value="Genomic_DNA"/>
</dbReference>
<organism evidence="1 2">
    <name type="scientific">Naganishia cerealis</name>
    <dbReference type="NCBI Taxonomy" id="610337"/>
    <lineage>
        <taxon>Eukaryota</taxon>
        <taxon>Fungi</taxon>
        <taxon>Dikarya</taxon>
        <taxon>Basidiomycota</taxon>
        <taxon>Agaricomycotina</taxon>
        <taxon>Tremellomycetes</taxon>
        <taxon>Filobasidiales</taxon>
        <taxon>Filobasidiaceae</taxon>
        <taxon>Naganishia</taxon>
    </lineage>
</organism>
<accession>A0ACC2VYM9</accession>
<name>A0ACC2VYM9_9TREE</name>
<evidence type="ECO:0000313" key="2">
    <source>
        <dbReference type="Proteomes" id="UP001241377"/>
    </source>
</evidence>
<reference evidence="1" key="1">
    <citation type="submission" date="2023-04" db="EMBL/GenBank/DDBJ databases">
        <title>Draft Genome sequencing of Naganishia species isolated from polar environments using Oxford Nanopore Technology.</title>
        <authorList>
            <person name="Leo P."/>
            <person name="Venkateswaran K."/>
        </authorList>
    </citation>
    <scope>NUCLEOTIDE SEQUENCE</scope>
    <source>
        <strain evidence="1">MNA-CCFEE 5261</strain>
    </source>
</reference>
<keyword evidence="2" id="KW-1185">Reference proteome</keyword>
<evidence type="ECO:0000313" key="1">
    <source>
        <dbReference type="EMBL" id="KAJ9103502.1"/>
    </source>
</evidence>
<sequence>MIAYLSLPGLTEYLNQFISEFEKLAQFMIKHNIAEDLKVDTSEGTKSRDKNSKFEIPLHIALAEIVKKLQETQMTTRTISVWTFLHSLEKIFDARISRSQHDAHELTLLINETLENENVKIVKNYRLWCSKFQDNVHAIDELESIDIPEFPFSGLILSQMRCLTCSHVSKPSFSPFLMLTLHTPQKVSTNLESMLEENDSESIEGYQCIKCRVSKIVENEMHRQAQGKSVSPDEADFINKLKELDSDPQLSINRDLESSLEDYVKSYKKDGVDISQVSSTVLRKALILKPPKVFGIHLSRSSFNGVEVTRNPCRVTFNDSLSLSIGQEYYHELKQFQSAAQEEGSTGGQQIKSNVLTTDVNDMEDEDVQRADFEENGNDEDDEEESAGISTASELDTSDTSSLTSAESVNSLQQSTTTAATLRENTNIKFAPSKTSGGSPESSAFKSPDTLNNTPITEDQTDNLKRHFQNFKFNENDNYKYKLKAMIRHQGSHTQGHYECYKHKPLFVKDREGNIIKLSPEIKYSPMESADVQSSLSTGDMKSKELNTSAEPEKKRKFTLTGNRRPSIAPSDEISNNKPRTYSESSNASSATSGSDQEFSNGGFRRKLSNFMGKRPSVYQAHTEEANIQEIITSGLTTPAEILVNDIDSGYFNAPVNSQALMKTLEEQQQLDESTKESHKVKMKKIPTLIKSPYWRISDATITEVSRSAVLLETTTVYMLYYERVDRKQIRQRS</sequence>
<gene>
    <name evidence="1" type="ORF">QFC19_004270</name>
</gene>
<proteinExistence type="predicted"/>
<dbReference type="Proteomes" id="UP001241377">
    <property type="component" value="Unassembled WGS sequence"/>
</dbReference>
<comment type="caution">
    <text evidence="1">The sequence shown here is derived from an EMBL/GenBank/DDBJ whole genome shotgun (WGS) entry which is preliminary data.</text>
</comment>